<dbReference type="Pfam" id="PF05930">
    <property type="entry name" value="Phage_AlpA"/>
    <property type="match status" value="1"/>
</dbReference>
<dbReference type="RefSeq" id="WP_111749193.1">
    <property type="nucleotide sequence ID" value="NZ_PTPX01000002.1"/>
</dbReference>
<comment type="caution">
    <text evidence="1">The sequence shown here is derived from an EMBL/GenBank/DDBJ whole genome shotgun (WGS) entry which is preliminary data.</text>
</comment>
<protein>
    <submittedName>
        <fullName evidence="1">Helix-turn-helix domain-containing protein</fullName>
    </submittedName>
</protein>
<keyword evidence="2" id="KW-1185">Reference proteome</keyword>
<sequence length="59" mass="6812">MEPQIILLSKARVIEITSLSATTIWRKMKEGTFPKSVRASMGRVAWYKSDIDKWLAERS</sequence>
<evidence type="ECO:0000313" key="2">
    <source>
        <dbReference type="Proteomes" id="UP000248689"/>
    </source>
</evidence>
<reference evidence="2" key="1">
    <citation type="submission" date="2018-02" db="EMBL/GenBank/DDBJ databases">
        <title>Glaesserella australis sp. nov., isolated from the lungs of pigs.</title>
        <authorList>
            <person name="Turni C."/>
            <person name="Christensen H."/>
        </authorList>
    </citation>
    <scope>NUCLEOTIDE SEQUENCE [LARGE SCALE GENOMIC DNA]</scope>
    <source>
        <strain evidence="2">HS4635</strain>
    </source>
</reference>
<dbReference type="InterPro" id="IPR009061">
    <property type="entry name" value="DNA-bd_dom_put_sf"/>
</dbReference>
<dbReference type="PANTHER" id="PTHR36154:SF1">
    <property type="entry name" value="DNA-BINDING TRANSCRIPTIONAL ACTIVATOR ALPA"/>
    <property type="match status" value="1"/>
</dbReference>
<dbReference type="SUPFAM" id="SSF46955">
    <property type="entry name" value="Putative DNA-binding domain"/>
    <property type="match status" value="1"/>
</dbReference>
<accession>A0A328BZJ5</accession>
<dbReference type="EMBL" id="PTPX01000002">
    <property type="protein sequence ID" value="RAL19778.1"/>
    <property type="molecule type" value="Genomic_DNA"/>
</dbReference>
<dbReference type="Proteomes" id="UP000248689">
    <property type="component" value="Unassembled WGS sequence"/>
</dbReference>
<dbReference type="OrthoDB" id="8455288at2"/>
<proteinExistence type="predicted"/>
<name>A0A328BZJ5_9PAST</name>
<dbReference type="AlphaFoldDB" id="A0A328BZJ5"/>
<organism evidence="1 2">
    <name type="scientific">Glaesserella australis</name>
    <dbReference type="NCBI Taxonomy" id="2094024"/>
    <lineage>
        <taxon>Bacteria</taxon>
        <taxon>Pseudomonadati</taxon>
        <taxon>Pseudomonadota</taxon>
        <taxon>Gammaproteobacteria</taxon>
        <taxon>Pasteurellales</taxon>
        <taxon>Pasteurellaceae</taxon>
        <taxon>Glaesserella</taxon>
    </lineage>
</organism>
<dbReference type="InterPro" id="IPR052931">
    <property type="entry name" value="Prophage_regulatory_activator"/>
</dbReference>
<dbReference type="Gene3D" id="1.10.238.160">
    <property type="match status" value="1"/>
</dbReference>
<dbReference type="InterPro" id="IPR010260">
    <property type="entry name" value="AlpA"/>
</dbReference>
<dbReference type="PANTHER" id="PTHR36154">
    <property type="entry name" value="DNA-BINDING TRANSCRIPTIONAL ACTIVATOR ALPA"/>
    <property type="match status" value="1"/>
</dbReference>
<gene>
    <name evidence="1" type="ORF">C5N92_01940</name>
</gene>
<evidence type="ECO:0000313" key="1">
    <source>
        <dbReference type="EMBL" id="RAL19778.1"/>
    </source>
</evidence>